<dbReference type="AlphaFoldDB" id="A0A5N5D966"/>
<dbReference type="OrthoDB" id="262547at2759"/>
<keyword evidence="2" id="KW-1185">Reference proteome</keyword>
<sequence length="551" mass="59882">MHWNNEAILRLRWNQAVLDLVKYLGADNVFVAVLESGSWDGSKAALQELDAELEQMSVPRSFTFDAVTHKNATERIPAVGEEGWTSDAINLLSTNGGDYAAACSLDFAAPPAYYDTFALRDTMGRKTLTQTWPYFSSSATRNEMAAGRSTVRVQSCWNGMVAMDAAPFTAAEQPLKFRGIPDQLAALNLEGSECCLIHADNPLSGSKGVWLNTNQISASTSAPTSFRKCAAAFPRRLRRLPDGEPAHRQGFIAFQRDVISTYAPHVLRSDWADLSPGPPVAAAEIERTLALLPTAGIDTGYDAAALESYAAFTALKAEGVVPRATRFQVCVPPASGVMPLLADGYKAALEPVWESALLRALENVQRGIPPAELAVQIDVASEVATLEGAHYPHAAPYYPEPLMDYIVQRIVTLVDAVRPDVEVGLHICYGDIGHEHFVQPKDTGLIVELATAVFRAAKRPVTWVHLPVPKDRDDEAYFAPLKSLELGSTELYLGLVHPNDEEGTQRRLETAIRVLGHSRFGVGSECGLGRTPIEEFDSIARTSTQLSSPVV</sequence>
<reference evidence="1 2" key="1">
    <citation type="journal article" date="2019" name="Sci. Rep.">
        <title>A multi-omics analysis of the grapevine pathogen Lasiodiplodia theobromae reveals that temperature affects the expression of virulence- and pathogenicity-related genes.</title>
        <authorList>
            <person name="Felix C."/>
            <person name="Meneses R."/>
            <person name="Goncalves M.F.M."/>
            <person name="Tilleman L."/>
            <person name="Duarte A.S."/>
            <person name="Jorrin-Novo J.V."/>
            <person name="Van de Peer Y."/>
            <person name="Deforce D."/>
            <person name="Van Nieuwerburgh F."/>
            <person name="Esteves A.C."/>
            <person name="Alves A."/>
        </authorList>
    </citation>
    <scope>NUCLEOTIDE SEQUENCE [LARGE SCALE GENOMIC DNA]</scope>
    <source>
        <strain evidence="1 2">LA-SOL3</strain>
    </source>
</reference>
<name>A0A5N5D966_9PEZI</name>
<comment type="caution">
    <text evidence="1">The sequence shown here is derived from an EMBL/GenBank/DDBJ whole genome shotgun (WGS) entry which is preliminary data.</text>
</comment>
<organism evidence="1 2">
    <name type="scientific">Lasiodiplodia theobromae</name>
    <dbReference type="NCBI Taxonomy" id="45133"/>
    <lineage>
        <taxon>Eukaryota</taxon>
        <taxon>Fungi</taxon>
        <taxon>Dikarya</taxon>
        <taxon>Ascomycota</taxon>
        <taxon>Pezizomycotina</taxon>
        <taxon>Dothideomycetes</taxon>
        <taxon>Dothideomycetes incertae sedis</taxon>
        <taxon>Botryosphaeriales</taxon>
        <taxon>Botryosphaeriaceae</taxon>
        <taxon>Lasiodiplodia</taxon>
    </lineage>
</organism>
<dbReference type="EMBL" id="VCHE01000045">
    <property type="protein sequence ID" value="KAB2574308.1"/>
    <property type="molecule type" value="Genomic_DNA"/>
</dbReference>
<evidence type="ECO:0000313" key="2">
    <source>
        <dbReference type="Proteomes" id="UP000325902"/>
    </source>
</evidence>
<evidence type="ECO:0000313" key="1">
    <source>
        <dbReference type="EMBL" id="KAB2574308.1"/>
    </source>
</evidence>
<dbReference type="PANTHER" id="PTHR34144:SF7">
    <property type="entry name" value="EXPORT PROTEIN (CAP59), PUTATIVE (AFU_ORTHOLOGUE AFUA_7G05020)-RELATED"/>
    <property type="match status" value="1"/>
</dbReference>
<dbReference type="Gene3D" id="3.20.20.210">
    <property type="match status" value="1"/>
</dbReference>
<accession>A0A5N5D966</accession>
<dbReference type="InterPro" id="IPR021047">
    <property type="entry name" value="Mannosyltransferase_CMT1"/>
</dbReference>
<dbReference type="Proteomes" id="UP000325902">
    <property type="component" value="Unassembled WGS sequence"/>
</dbReference>
<dbReference type="PANTHER" id="PTHR34144">
    <property type="entry name" value="CHROMOSOME 8, WHOLE GENOME SHOTGUN SEQUENCE"/>
    <property type="match status" value="1"/>
</dbReference>
<proteinExistence type="predicted"/>
<dbReference type="InterPro" id="IPR038071">
    <property type="entry name" value="UROD/MetE-like_sf"/>
</dbReference>
<protein>
    <submittedName>
        <fullName evidence="1">Uncharacterized protein</fullName>
    </submittedName>
</protein>
<dbReference type="Pfam" id="PF11735">
    <property type="entry name" value="CAP59_mtransfer"/>
    <property type="match status" value="2"/>
</dbReference>
<gene>
    <name evidence="1" type="ORF">DBV05_g7030</name>
</gene>
<dbReference type="SUPFAM" id="SSF51726">
    <property type="entry name" value="UROD/MetE-like"/>
    <property type="match status" value="1"/>
</dbReference>